<dbReference type="CDD" id="cd03221">
    <property type="entry name" value="ABCF_EF-3"/>
    <property type="match status" value="2"/>
</dbReference>
<dbReference type="PROSITE" id="PS50893">
    <property type="entry name" value="ABC_TRANSPORTER_2"/>
    <property type="match status" value="2"/>
</dbReference>
<dbReference type="SMART" id="SM00382">
    <property type="entry name" value="AAA"/>
    <property type="match status" value="2"/>
</dbReference>
<evidence type="ECO:0000256" key="3">
    <source>
        <dbReference type="ARBA" id="ARBA00022840"/>
    </source>
</evidence>
<dbReference type="GO" id="GO:0016887">
    <property type="term" value="F:ATP hydrolysis activity"/>
    <property type="evidence" value="ECO:0007669"/>
    <property type="project" value="InterPro"/>
</dbReference>
<dbReference type="InterPro" id="IPR003439">
    <property type="entry name" value="ABC_transporter-like_ATP-bd"/>
</dbReference>
<dbReference type="InterPro" id="IPR003593">
    <property type="entry name" value="AAA+_ATPase"/>
</dbReference>
<dbReference type="Pfam" id="PF00005">
    <property type="entry name" value="ABC_tran"/>
    <property type="match status" value="2"/>
</dbReference>
<dbReference type="Gene3D" id="1.10.287.380">
    <property type="entry name" value="Valyl-tRNA synthetase, C-terminal domain"/>
    <property type="match status" value="1"/>
</dbReference>
<dbReference type="InterPro" id="IPR032524">
    <property type="entry name" value="ABC_tran_C"/>
</dbReference>
<dbReference type="Pfam" id="PF12848">
    <property type="entry name" value="ABC_tran_Xtn"/>
    <property type="match status" value="1"/>
</dbReference>
<dbReference type="InterPro" id="IPR037118">
    <property type="entry name" value="Val-tRNA_synth_C_sf"/>
</dbReference>
<proteinExistence type="predicted"/>
<keyword evidence="7" id="KW-1185">Reference proteome</keyword>
<evidence type="ECO:0000313" key="6">
    <source>
        <dbReference type="EMBL" id="OOP66059.1"/>
    </source>
</evidence>
<dbReference type="RefSeq" id="WP_058006417.1">
    <property type="nucleotide sequence ID" value="NZ_CP065424.1"/>
</dbReference>
<accession>A0A8E2I3H7</accession>
<dbReference type="FunFam" id="3.40.50.300:FF:000309">
    <property type="entry name" value="ABC transporter ATP-binding protein"/>
    <property type="match status" value="1"/>
</dbReference>
<dbReference type="FunFam" id="3.40.50.300:FF:000011">
    <property type="entry name" value="Putative ABC transporter ATP-binding component"/>
    <property type="match status" value="1"/>
</dbReference>
<feature type="domain" description="ABC transporter" evidence="5">
    <location>
        <begin position="320"/>
        <end position="540"/>
    </location>
</feature>
<dbReference type="InterPro" id="IPR051309">
    <property type="entry name" value="ABCF_ATPase"/>
</dbReference>
<comment type="caution">
    <text evidence="6">The sequence shown here is derived from an EMBL/GenBank/DDBJ whole genome shotgun (WGS) entry which is preliminary data.</text>
</comment>
<evidence type="ECO:0000259" key="5">
    <source>
        <dbReference type="PROSITE" id="PS50893"/>
    </source>
</evidence>
<dbReference type="AlphaFoldDB" id="A0A8E2I3H7"/>
<dbReference type="Pfam" id="PF16326">
    <property type="entry name" value="ABC_tran_CTD"/>
    <property type="match status" value="1"/>
</dbReference>
<keyword evidence="3 6" id="KW-0067">ATP-binding</keyword>
<dbReference type="InterPro" id="IPR027417">
    <property type="entry name" value="P-loop_NTPase"/>
</dbReference>
<dbReference type="PANTHER" id="PTHR42855">
    <property type="entry name" value="ABC TRANSPORTER ATP-BINDING SUBUNIT"/>
    <property type="match status" value="1"/>
</dbReference>
<name>A0A8E2I3H7_9BACI</name>
<dbReference type="Gene3D" id="3.40.50.300">
    <property type="entry name" value="P-loop containing nucleotide triphosphate hydrolases"/>
    <property type="match status" value="2"/>
</dbReference>
<dbReference type="Proteomes" id="UP000189761">
    <property type="component" value="Unassembled WGS sequence"/>
</dbReference>
<organism evidence="6 7">
    <name type="scientific">Heyndrickxia oleronia</name>
    <dbReference type="NCBI Taxonomy" id="38875"/>
    <lineage>
        <taxon>Bacteria</taxon>
        <taxon>Bacillati</taxon>
        <taxon>Bacillota</taxon>
        <taxon>Bacilli</taxon>
        <taxon>Bacillales</taxon>
        <taxon>Bacillaceae</taxon>
        <taxon>Heyndrickxia</taxon>
    </lineage>
</organism>
<sequence length="634" mass="73109">MRSLTVENLSKSYGDKQLFQQISFHINEKERVGLIGVNGTGKSSLLKIIAKIDDPDTGELIHPNDYTINYLSQQPDLNPELSILEQVYQGEAAIMKLLREYETALIKLEQEPENQVYQEQLFKLQSDMDAQNAWDASSNAKTILSKLGIDHFYRKIGELSGGQQKRVALAQVLIETPDLLILDEPTNHLDYESIKWLEEYLAKYQGAVLLVTHDRYFLDHVTNRIFELDHGSLYAYQGNYQSFIEAKARRDEESIQTEEKRKNLYRRELAWMRRGAKARSTKQKARIQRFEELEGNLGNVPAKENVDIAIQGSRLGKQVFEFQHAYKSYPTQMILKDFNWLVKPQDRFGIVGKNGSGKSTLMNMIAGKIELDQGSFITGQTVKIAYYQQQNEELDESKRMIEYIREYGDVVTTKDGETISAAQMLERFLFPMHTHGTPIRKLSGGEKRRLYLLKLLMGKPNVLLLDEPTNDLDTQTLTVLEDYLEEFPGVVISVSHDRYFLDKTAEQLLVFQGDGVIDKYYGTYSEYLEQSVKTIKSGQVKEKVKEDTSAIEQNKPAKKKKLSYNEQREWDEIDTKISETEEKLELLQNQLNQVGSDFEKAQALTEEIDVENEKLEQLIERWSYLSELIESFSS</sequence>
<keyword evidence="1" id="KW-0677">Repeat</keyword>
<dbReference type="InterPro" id="IPR032781">
    <property type="entry name" value="ABC_tran_Xtn"/>
</dbReference>
<dbReference type="EMBL" id="MTLA01000382">
    <property type="protein sequence ID" value="OOP66059.1"/>
    <property type="molecule type" value="Genomic_DNA"/>
</dbReference>
<reference evidence="6 7" key="1">
    <citation type="submission" date="2017-01" db="EMBL/GenBank/DDBJ databases">
        <title>Draft genome sequence of Bacillus oleronius.</title>
        <authorList>
            <person name="Allam M."/>
        </authorList>
    </citation>
    <scope>NUCLEOTIDE SEQUENCE [LARGE SCALE GENOMIC DNA]</scope>
    <source>
        <strain evidence="6 7">DSM 9356</strain>
    </source>
</reference>
<evidence type="ECO:0000313" key="7">
    <source>
        <dbReference type="Proteomes" id="UP000189761"/>
    </source>
</evidence>
<evidence type="ECO:0000256" key="4">
    <source>
        <dbReference type="SAM" id="Coils"/>
    </source>
</evidence>
<dbReference type="GO" id="GO:0005524">
    <property type="term" value="F:ATP binding"/>
    <property type="evidence" value="ECO:0007669"/>
    <property type="project" value="UniProtKB-KW"/>
</dbReference>
<protein>
    <submittedName>
        <fullName evidence="6">Multidrug ABC transporter ATP-binding protein</fullName>
    </submittedName>
</protein>
<keyword evidence="2" id="KW-0547">Nucleotide-binding</keyword>
<evidence type="ECO:0000256" key="1">
    <source>
        <dbReference type="ARBA" id="ARBA00022737"/>
    </source>
</evidence>
<keyword evidence="4" id="KW-0175">Coiled coil</keyword>
<dbReference type="PANTHER" id="PTHR42855:SF1">
    <property type="entry name" value="ABC TRANSPORTER DOMAIN-CONTAINING PROTEIN"/>
    <property type="match status" value="1"/>
</dbReference>
<dbReference type="InterPro" id="IPR017871">
    <property type="entry name" value="ABC_transporter-like_CS"/>
</dbReference>
<dbReference type="GO" id="GO:0003677">
    <property type="term" value="F:DNA binding"/>
    <property type="evidence" value="ECO:0007669"/>
    <property type="project" value="InterPro"/>
</dbReference>
<feature type="coiled-coil region" evidence="4">
    <location>
        <begin position="570"/>
        <end position="621"/>
    </location>
</feature>
<dbReference type="SUPFAM" id="SSF52540">
    <property type="entry name" value="P-loop containing nucleoside triphosphate hydrolases"/>
    <property type="match status" value="2"/>
</dbReference>
<evidence type="ECO:0000256" key="2">
    <source>
        <dbReference type="ARBA" id="ARBA00022741"/>
    </source>
</evidence>
<feature type="domain" description="ABC transporter" evidence="5">
    <location>
        <begin position="4"/>
        <end position="255"/>
    </location>
</feature>
<dbReference type="PROSITE" id="PS00211">
    <property type="entry name" value="ABC_TRANSPORTER_1"/>
    <property type="match status" value="1"/>
</dbReference>
<gene>
    <name evidence="6" type="ORF">BWZ43_22960</name>
</gene>